<dbReference type="InterPro" id="IPR014716">
    <property type="entry name" value="Fibrinogen_a/b/g_C_1"/>
</dbReference>
<evidence type="ECO:0000259" key="5">
    <source>
        <dbReference type="PROSITE" id="PS51406"/>
    </source>
</evidence>
<dbReference type="Bgee" id="ENSXETG00000008473">
    <property type="expression patterns" value="Expressed in liver and 7 other cell types or tissues"/>
</dbReference>
<dbReference type="InterPro" id="IPR002181">
    <property type="entry name" value="Fibrinogen_a/b/g_C_dom"/>
</dbReference>
<keyword evidence="3" id="KW-0106">Calcium</keyword>
<dbReference type="GO" id="GO:0030246">
    <property type="term" value="F:carbohydrate binding"/>
    <property type="evidence" value="ECO:0007669"/>
    <property type="project" value="UniProtKB-KW"/>
</dbReference>
<evidence type="ECO:0000313" key="6">
    <source>
        <dbReference type="Ensembl" id="ENSXETP00000105335"/>
    </source>
</evidence>
<dbReference type="InterPro" id="IPR036056">
    <property type="entry name" value="Fibrinogen-like_C"/>
</dbReference>
<dbReference type="PANTHER" id="PTHR16146">
    <property type="entry name" value="INTELECTIN"/>
    <property type="match status" value="1"/>
</dbReference>
<keyword evidence="4" id="KW-1015">Disulfide bond</keyword>
<evidence type="ECO:0000256" key="2">
    <source>
        <dbReference type="ARBA" id="ARBA00022734"/>
    </source>
</evidence>
<dbReference type="FunCoup" id="A0A803JBQ6">
    <property type="interactions" value="171"/>
</dbReference>
<dbReference type="GO" id="GO:0046872">
    <property type="term" value="F:metal ion binding"/>
    <property type="evidence" value="ECO:0007669"/>
    <property type="project" value="UniProtKB-KW"/>
</dbReference>
<reference evidence="6" key="2">
    <citation type="submission" date="2021-03" db="UniProtKB">
        <authorList>
            <consortium name="Ensembl"/>
        </authorList>
    </citation>
    <scope>IDENTIFICATION</scope>
</reference>
<keyword evidence="2" id="KW-0430">Lectin</keyword>
<name>A0A803JBQ6_XENTR</name>
<accession>A0A803JBQ6</accession>
<evidence type="ECO:0000256" key="3">
    <source>
        <dbReference type="ARBA" id="ARBA00022837"/>
    </source>
</evidence>
<evidence type="ECO:0000256" key="1">
    <source>
        <dbReference type="ARBA" id="ARBA00022723"/>
    </source>
</evidence>
<feature type="domain" description="Fibrinogen C-terminal" evidence="5">
    <location>
        <begin position="98"/>
        <end position="148"/>
    </location>
</feature>
<dbReference type="InParanoid" id="A0A803JBQ6"/>
<dbReference type="AlphaFoldDB" id="A0A803JBQ6"/>
<reference evidence="6" key="1">
    <citation type="journal article" date="2010" name="Science">
        <title>The genome of the Western clawed frog Xenopus tropicalis.</title>
        <authorList>
            <person name="Hellsten U."/>
            <person name="Harland R.M."/>
            <person name="Gilchrist M.J."/>
            <person name="Hendrix D."/>
            <person name="Jurka J."/>
            <person name="Kapitonov V."/>
            <person name="Ovcharenko I."/>
            <person name="Putnam N.H."/>
            <person name="Shu S."/>
            <person name="Taher L."/>
            <person name="Blitz I.L."/>
            <person name="Blumberg B."/>
            <person name="Dichmann D.S."/>
            <person name="Dubchak I."/>
            <person name="Amaya E."/>
            <person name="Detter J.C."/>
            <person name="Fletcher R."/>
            <person name="Gerhard D.S."/>
            <person name="Goodstein D."/>
            <person name="Graves T."/>
            <person name="Grigoriev I.V."/>
            <person name="Grimwood J."/>
            <person name="Kawashima T."/>
            <person name="Lindquist E."/>
            <person name="Lucas S.M."/>
            <person name="Mead P.E."/>
            <person name="Mitros T."/>
            <person name="Ogino H."/>
            <person name="Ohta Y."/>
            <person name="Poliakov A.V."/>
            <person name="Pollet N."/>
            <person name="Robert J."/>
            <person name="Salamov A."/>
            <person name="Sater A.K."/>
            <person name="Schmutz J."/>
            <person name="Terry A."/>
            <person name="Vize P.D."/>
            <person name="Warren W.C."/>
            <person name="Wells D."/>
            <person name="Wills A."/>
            <person name="Wilson R.K."/>
            <person name="Zimmerman L.B."/>
            <person name="Zorn A.M."/>
            <person name="Grainger R."/>
            <person name="Grammer T."/>
            <person name="Khokha M.K."/>
            <person name="Richardson P.M."/>
            <person name="Rokhsar D.S."/>
        </authorList>
    </citation>
    <scope>NUCLEOTIDE SEQUENCE [LARGE SCALE GENOMIC DNA]</scope>
    <source>
        <strain evidence="6">Nigerian</strain>
    </source>
</reference>
<dbReference type="NCBIfam" id="NF040941">
    <property type="entry name" value="GGGWT_bact"/>
    <property type="match status" value="1"/>
</dbReference>
<gene>
    <name evidence="6" type="primary">LOC100127857</name>
</gene>
<dbReference type="SUPFAM" id="SSF56496">
    <property type="entry name" value="Fibrinogen C-terminal domain-like"/>
    <property type="match status" value="1"/>
</dbReference>
<keyword evidence="1" id="KW-0479">Metal-binding</keyword>
<sequence>MCRSDSLNNARSCTSFGAARFKDKASLLQIRISSWGMGTHGQQQCKMFVHSLVLLSMLITVTFSAGDDPCSLTQKKQKILNLLASWEDCTSCCKNDNKESSKIYRSCREIKEYNSNAEDGIYTLRTEGGIYYQTFCDMTTNGGGWTLVASVHENNMFGKCTIGDRWTSEQGSNPNNPDGDGNWENYATFGKPDGATSDDYKNPGYYDIISSDLGLWHVPNNTPFSHWSKNALLRYRTQNGFFSNEGGNLFYLYKKYPLKFGLGTCPQDHGPAVPVVYDLGNPYKTANYYSPNARGQFIAGFVHFRVFNNEKAALALCAGVKVTGCDTEHSCIGGVGYFPEANPRQCGDFAGFDWDGYGAHKSWSCSKEITEAAVLLFYR</sequence>
<protein>
    <submittedName>
        <fullName evidence="6">Uncharacterized LOC100127857</fullName>
    </submittedName>
</protein>
<evidence type="ECO:0000256" key="4">
    <source>
        <dbReference type="ARBA" id="ARBA00023157"/>
    </source>
</evidence>
<dbReference type="Gene3D" id="3.90.215.10">
    <property type="entry name" value="Gamma Fibrinogen, chain A, domain 1"/>
    <property type="match status" value="1"/>
</dbReference>
<organism evidence="6">
    <name type="scientific">Xenopus tropicalis</name>
    <name type="common">Western clawed frog</name>
    <name type="synonym">Silurana tropicalis</name>
    <dbReference type="NCBI Taxonomy" id="8364"/>
    <lineage>
        <taxon>Eukaryota</taxon>
        <taxon>Metazoa</taxon>
        <taxon>Chordata</taxon>
        <taxon>Craniata</taxon>
        <taxon>Vertebrata</taxon>
        <taxon>Euteleostomi</taxon>
        <taxon>Amphibia</taxon>
        <taxon>Batrachia</taxon>
        <taxon>Anura</taxon>
        <taxon>Pipoidea</taxon>
        <taxon>Pipidae</taxon>
        <taxon>Xenopodinae</taxon>
        <taxon>Xenopus</taxon>
        <taxon>Silurana</taxon>
    </lineage>
</organism>
<dbReference type="GeneTree" id="ENSGT00940000154757"/>
<dbReference type="PROSITE" id="PS51406">
    <property type="entry name" value="FIBRINOGEN_C_2"/>
    <property type="match status" value="1"/>
</dbReference>
<dbReference type="PANTHER" id="PTHR16146:SF51">
    <property type="entry name" value="LOC100127857 PROTEIN"/>
    <property type="match status" value="1"/>
</dbReference>
<dbReference type="Ensembl" id="ENSXETT00000119039">
    <property type="protein sequence ID" value="ENSXETP00000105335"/>
    <property type="gene ID" value="ENSXETG00000008473"/>
</dbReference>
<proteinExistence type="predicted"/>